<evidence type="ECO:0000313" key="2">
    <source>
        <dbReference type="EMBL" id="TDQ61980.1"/>
    </source>
</evidence>
<accession>A0A4V3DAH8</accession>
<evidence type="ECO:0000256" key="1">
    <source>
        <dbReference type="SAM" id="Phobius"/>
    </source>
</evidence>
<dbReference type="EMBL" id="SNYR01000003">
    <property type="protein sequence ID" value="TDQ61980.1"/>
    <property type="molecule type" value="Genomic_DNA"/>
</dbReference>
<gene>
    <name evidence="2" type="ORF">ATL17_3084</name>
</gene>
<feature type="transmembrane region" description="Helical" evidence="1">
    <location>
        <begin position="177"/>
        <end position="199"/>
    </location>
</feature>
<protein>
    <submittedName>
        <fullName evidence="2">Putative membrane protein</fullName>
    </submittedName>
</protein>
<dbReference type="InterPro" id="IPR018750">
    <property type="entry name" value="DUF2306_membrane"/>
</dbReference>
<sequence>MVTKHDFIIVSLLMLLAAVPLVAGGVRIFSMITGAEILDEGARFAASPVPMMTHIVGATLFALLGALQFSAGLRTKHPQWHRMAGRVAALAGVAVALSGLWMTLFYPLDTHELLHWVRLAVSLAMALFIGLSTYAILNKHVVAHRNWMIRAYALGMGAGTQVLLFIPLYMIARETSAFVDALAMSFAWLINFVVAEWVITKQSSPRRRVQMA</sequence>
<feature type="transmembrane region" description="Helical" evidence="1">
    <location>
        <begin position="83"/>
        <end position="104"/>
    </location>
</feature>
<keyword evidence="1" id="KW-0472">Membrane</keyword>
<keyword evidence="3" id="KW-1185">Reference proteome</keyword>
<feature type="transmembrane region" description="Helical" evidence="1">
    <location>
        <begin position="7"/>
        <end position="29"/>
    </location>
</feature>
<dbReference type="Pfam" id="PF10067">
    <property type="entry name" value="DUF2306"/>
    <property type="match status" value="1"/>
</dbReference>
<name>A0A4V3DAH8_9HYPH</name>
<feature type="transmembrane region" description="Helical" evidence="1">
    <location>
        <begin position="49"/>
        <end position="71"/>
    </location>
</feature>
<keyword evidence="1" id="KW-1133">Transmembrane helix</keyword>
<comment type="caution">
    <text evidence="2">The sequence shown here is derived from an EMBL/GenBank/DDBJ whole genome shotgun (WGS) entry which is preliminary data.</text>
</comment>
<organism evidence="2 3">
    <name type="scientific">Maritalea mobilis</name>
    <dbReference type="NCBI Taxonomy" id="483324"/>
    <lineage>
        <taxon>Bacteria</taxon>
        <taxon>Pseudomonadati</taxon>
        <taxon>Pseudomonadota</taxon>
        <taxon>Alphaproteobacteria</taxon>
        <taxon>Hyphomicrobiales</taxon>
        <taxon>Devosiaceae</taxon>
        <taxon>Maritalea</taxon>
    </lineage>
</organism>
<reference evidence="2 3" key="1">
    <citation type="submission" date="2019-03" db="EMBL/GenBank/DDBJ databases">
        <title>Genomic Encyclopedia of Type Strains, Phase III (KMG-III): the genomes of soil and plant-associated and newly described type strains.</title>
        <authorList>
            <person name="Whitman W."/>
        </authorList>
    </citation>
    <scope>NUCLEOTIDE SEQUENCE [LARGE SCALE GENOMIC DNA]</scope>
    <source>
        <strain evidence="2 3">CGMCC 1.7002</strain>
    </source>
</reference>
<dbReference type="Proteomes" id="UP000295391">
    <property type="component" value="Unassembled WGS sequence"/>
</dbReference>
<feature type="transmembrane region" description="Helical" evidence="1">
    <location>
        <begin position="116"/>
        <end position="137"/>
    </location>
</feature>
<feature type="transmembrane region" description="Helical" evidence="1">
    <location>
        <begin position="149"/>
        <end position="171"/>
    </location>
</feature>
<keyword evidence="1" id="KW-0812">Transmembrane</keyword>
<proteinExistence type="predicted"/>
<evidence type="ECO:0000313" key="3">
    <source>
        <dbReference type="Proteomes" id="UP000295391"/>
    </source>
</evidence>
<dbReference type="AlphaFoldDB" id="A0A4V3DAH8"/>